<feature type="region of interest" description="Disordered" evidence="4">
    <location>
        <begin position="157"/>
        <end position="184"/>
    </location>
</feature>
<keyword evidence="2" id="KW-0488">Methylation</keyword>
<name>A0ABP0KGS8_9DINO</name>
<dbReference type="SUPFAM" id="SSF75620">
    <property type="entry name" value="Release factor"/>
    <property type="match status" value="1"/>
</dbReference>
<dbReference type="InterPro" id="IPR045853">
    <property type="entry name" value="Pep_chain_release_fac_I_sf"/>
</dbReference>
<dbReference type="PANTHER" id="PTHR43804:SF7">
    <property type="entry name" value="LD18447P"/>
    <property type="match status" value="1"/>
</dbReference>
<feature type="compositionally biased region" description="Basic and acidic residues" evidence="4">
    <location>
        <begin position="160"/>
        <end position="184"/>
    </location>
</feature>
<dbReference type="Pfam" id="PF00472">
    <property type="entry name" value="RF-1"/>
    <property type="match status" value="1"/>
</dbReference>
<dbReference type="InterPro" id="IPR000352">
    <property type="entry name" value="Pep_chain_release_fac_I"/>
</dbReference>
<reference evidence="7 8" key="1">
    <citation type="submission" date="2024-02" db="EMBL/GenBank/DDBJ databases">
        <authorList>
            <person name="Chen Y."/>
            <person name="Shah S."/>
            <person name="Dougan E. K."/>
            <person name="Thang M."/>
            <person name="Chan C."/>
        </authorList>
    </citation>
    <scope>NUCLEOTIDE SEQUENCE [LARGE SCALE GENOMIC DNA]</scope>
</reference>
<feature type="domain" description="Prokaryotic-type class I peptide chain release factors" evidence="5">
    <location>
        <begin position="83"/>
        <end position="193"/>
    </location>
</feature>
<evidence type="ECO:0000259" key="5">
    <source>
        <dbReference type="Pfam" id="PF00472"/>
    </source>
</evidence>
<sequence>MYERFADLRGWQFEVESMTEGQPEGAVNFASVRISGSHEENAPFGWLRHESGVHRVQRIPVTEKKGRMQTSSVSVVLLPVAEEADVSLAPGDVRVEISKKSSGPGGQSVNAAHQAVRATHIPSGLSVLCTTSQSQFENKTRALELLRTKLLDQQLSAQRSFERSERQQQKGSGDRSEKIRTYNFQRDEVVDHRLPKEQGAGHSASEVLFGSGLEAILLAHKNETRLHHLGQAVELLKEHVLEKRA</sequence>
<evidence type="ECO:0000259" key="6">
    <source>
        <dbReference type="Pfam" id="PF03462"/>
    </source>
</evidence>
<evidence type="ECO:0000313" key="8">
    <source>
        <dbReference type="Proteomes" id="UP001642484"/>
    </source>
</evidence>
<dbReference type="Proteomes" id="UP001642484">
    <property type="component" value="Unassembled WGS sequence"/>
</dbReference>
<evidence type="ECO:0000313" key="7">
    <source>
        <dbReference type="EMBL" id="CAK9025443.1"/>
    </source>
</evidence>
<organism evidence="7 8">
    <name type="scientific">Durusdinium trenchii</name>
    <dbReference type="NCBI Taxonomy" id="1381693"/>
    <lineage>
        <taxon>Eukaryota</taxon>
        <taxon>Sar</taxon>
        <taxon>Alveolata</taxon>
        <taxon>Dinophyceae</taxon>
        <taxon>Suessiales</taxon>
        <taxon>Symbiodiniaceae</taxon>
        <taxon>Durusdinium</taxon>
    </lineage>
</organism>
<comment type="caution">
    <text evidence="7">The sequence shown here is derived from an EMBL/GenBank/DDBJ whole genome shotgun (WGS) entry which is preliminary data.</text>
</comment>
<keyword evidence="8" id="KW-1185">Reference proteome</keyword>
<accession>A0ABP0KGS8</accession>
<dbReference type="Pfam" id="PF03462">
    <property type="entry name" value="PCRF"/>
    <property type="match status" value="1"/>
</dbReference>
<proteinExistence type="inferred from homology"/>
<gene>
    <name evidence="7" type="ORF">CCMP2556_LOCUS16002</name>
</gene>
<evidence type="ECO:0000256" key="4">
    <source>
        <dbReference type="SAM" id="MobiDB-lite"/>
    </source>
</evidence>
<comment type="similarity">
    <text evidence="1">Belongs to the prokaryotic/mitochondrial release factor family.</text>
</comment>
<dbReference type="InterPro" id="IPR050057">
    <property type="entry name" value="Prokaryotic/Mito_RF"/>
</dbReference>
<keyword evidence="3" id="KW-0648">Protein biosynthesis</keyword>
<dbReference type="Gene3D" id="3.30.70.1660">
    <property type="match status" value="1"/>
</dbReference>
<dbReference type="EMBL" id="CAXAMN010008513">
    <property type="protein sequence ID" value="CAK9025443.1"/>
    <property type="molecule type" value="Genomic_DNA"/>
</dbReference>
<evidence type="ECO:0000256" key="3">
    <source>
        <dbReference type="ARBA" id="ARBA00022917"/>
    </source>
</evidence>
<evidence type="ECO:0000256" key="2">
    <source>
        <dbReference type="ARBA" id="ARBA00022481"/>
    </source>
</evidence>
<feature type="domain" description="Peptide chain release factor" evidence="6">
    <location>
        <begin position="1"/>
        <end position="75"/>
    </location>
</feature>
<dbReference type="InterPro" id="IPR005139">
    <property type="entry name" value="PCRF"/>
</dbReference>
<protein>
    <recommendedName>
        <fullName evidence="9">Peptide chain release factor 1</fullName>
    </recommendedName>
</protein>
<evidence type="ECO:0008006" key="9">
    <source>
        <dbReference type="Google" id="ProtNLM"/>
    </source>
</evidence>
<evidence type="ECO:0000256" key="1">
    <source>
        <dbReference type="ARBA" id="ARBA00010835"/>
    </source>
</evidence>
<dbReference type="Gene3D" id="3.30.160.20">
    <property type="match status" value="1"/>
</dbReference>
<dbReference type="PANTHER" id="PTHR43804">
    <property type="entry name" value="LD18447P"/>
    <property type="match status" value="1"/>
</dbReference>